<reference evidence="12 13" key="1">
    <citation type="journal article" date="2016" name="Nat. Commun.">
        <title>Thousands of microbial genomes shed light on interconnected biogeochemical processes in an aquifer system.</title>
        <authorList>
            <person name="Anantharaman K."/>
            <person name="Brown C.T."/>
            <person name="Hug L.A."/>
            <person name="Sharon I."/>
            <person name="Castelle C.J."/>
            <person name="Probst A.J."/>
            <person name="Thomas B.C."/>
            <person name="Singh A."/>
            <person name="Wilkins M.J."/>
            <person name="Karaoz U."/>
            <person name="Brodie E.L."/>
            <person name="Williams K.H."/>
            <person name="Hubbard S.S."/>
            <person name="Banfield J.F."/>
        </authorList>
    </citation>
    <scope>NUCLEOTIDE SEQUENCE [LARGE SCALE GENOMIC DNA]</scope>
</reference>
<dbReference type="CDD" id="cd18787">
    <property type="entry name" value="SF2_C_DEAD"/>
    <property type="match status" value="1"/>
</dbReference>
<dbReference type="PROSITE" id="PS00039">
    <property type="entry name" value="DEAD_ATP_HELICASE"/>
    <property type="match status" value="1"/>
</dbReference>
<dbReference type="InterPro" id="IPR014014">
    <property type="entry name" value="RNA_helicase_DEAD_Q_motif"/>
</dbReference>
<dbReference type="Proteomes" id="UP000177610">
    <property type="component" value="Unassembled WGS sequence"/>
</dbReference>
<comment type="caution">
    <text evidence="12">The sequence shown here is derived from an EMBL/GenBank/DDBJ whole genome shotgun (WGS) entry which is preliminary data.</text>
</comment>
<dbReference type="STRING" id="1817821.A2717_04600"/>
<gene>
    <name evidence="12" type="ORF">A2717_04600</name>
</gene>
<evidence type="ECO:0000313" key="13">
    <source>
        <dbReference type="Proteomes" id="UP000177610"/>
    </source>
</evidence>
<dbReference type="GO" id="GO:0005524">
    <property type="term" value="F:ATP binding"/>
    <property type="evidence" value="ECO:0007669"/>
    <property type="project" value="UniProtKB-KW"/>
</dbReference>
<keyword evidence="1 7" id="KW-0547">Nucleotide-binding</keyword>
<dbReference type="GO" id="GO:0016787">
    <property type="term" value="F:hydrolase activity"/>
    <property type="evidence" value="ECO:0007669"/>
    <property type="project" value="UniProtKB-KW"/>
</dbReference>
<evidence type="ECO:0000259" key="9">
    <source>
        <dbReference type="PROSITE" id="PS51192"/>
    </source>
</evidence>
<dbReference type="PROSITE" id="PS51192">
    <property type="entry name" value="HELICASE_ATP_BIND_1"/>
    <property type="match status" value="1"/>
</dbReference>
<feature type="domain" description="Helicase ATP-binding" evidence="9">
    <location>
        <begin position="33"/>
        <end position="201"/>
    </location>
</feature>
<name>A0A1F5N8G8_9BACT</name>
<evidence type="ECO:0000256" key="7">
    <source>
        <dbReference type="RuleBase" id="RU000492"/>
    </source>
</evidence>
<evidence type="ECO:0000259" key="11">
    <source>
        <dbReference type="PROSITE" id="PS51195"/>
    </source>
</evidence>
<accession>A0A1F5N8G8</accession>
<dbReference type="Pfam" id="PF00271">
    <property type="entry name" value="Helicase_C"/>
    <property type="match status" value="1"/>
</dbReference>
<evidence type="ECO:0000259" key="10">
    <source>
        <dbReference type="PROSITE" id="PS51194"/>
    </source>
</evidence>
<evidence type="ECO:0000256" key="1">
    <source>
        <dbReference type="ARBA" id="ARBA00022741"/>
    </source>
</evidence>
<sequence>MNTFDGLGIAPKLLQILTSLKFTTPTPIQLQSIPVAIEGKDVMGIAQTGTGKTMAFGIPMIQRLAQLKGRGLIILPTRELALQVNQSLQLIGKSLGLKTAVMIGGEPIGRQIRALKQNPHILIGTPGRINDHLEQRTLNLSLVKILVLDEADRMLDMGFEPQIKKILAQIPRERQTMLFSATMPDQIVKIATTYMAQPLRIEVAPAGTTARDIAQEVFFVRKEKKLDLLAKVLSEHKGAVLVFSRTKFGARKIATSVRNMGHAASEIHSNRSLGQRKEALEGFKIGRYRVLVATDIAARGIDVTGIELVLNYDLPENPEDYVHRIGRTGRAGLSGKAISFATPDQRYDVRSIERLIKLTLPVTHAPELSTTPSISPAPARHGYVRQVRGQQPHRREDRSRRSRPKFTSHRGKPTDQGFDAHHRRSNRINYRDDRDSF</sequence>
<evidence type="ECO:0000256" key="3">
    <source>
        <dbReference type="ARBA" id="ARBA00022806"/>
    </source>
</evidence>
<dbReference type="GO" id="GO:0003724">
    <property type="term" value="F:RNA helicase activity"/>
    <property type="evidence" value="ECO:0007669"/>
    <property type="project" value="InterPro"/>
</dbReference>
<keyword evidence="2 7" id="KW-0378">Hydrolase</keyword>
<dbReference type="InterPro" id="IPR014001">
    <property type="entry name" value="Helicase_ATP-bd"/>
</dbReference>
<evidence type="ECO:0008006" key="14">
    <source>
        <dbReference type="Google" id="ProtNLM"/>
    </source>
</evidence>
<dbReference type="InterPro" id="IPR044742">
    <property type="entry name" value="DEAD/DEAH_RhlB"/>
</dbReference>
<feature type="region of interest" description="Disordered" evidence="8">
    <location>
        <begin position="366"/>
        <end position="437"/>
    </location>
</feature>
<dbReference type="PANTHER" id="PTHR47959">
    <property type="entry name" value="ATP-DEPENDENT RNA HELICASE RHLE-RELATED"/>
    <property type="match status" value="1"/>
</dbReference>
<evidence type="ECO:0000256" key="8">
    <source>
        <dbReference type="SAM" id="MobiDB-lite"/>
    </source>
</evidence>
<evidence type="ECO:0000256" key="5">
    <source>
        <dbReference type="ARBA" id="ARBA00038437"/>
    </source>
</evidence>
<dbReference type="InterPro" id="IPR001650">
    <property type="entry name" value="Helicase_C-like"/>
</dbReference>
<feature type="domain" description="DEAD-box RNA helicase Q" evidence="11">
    <location>
        <begin position="2"/>
        <end position="30"/>
    </location>
</feature>
<dbReference type="CDD" id="cd00268">
    <property type="entry name" value="DEADc"/>
    <property type="match status" value="1"/>
</dbReference>
<dbReference type="PROSITE" id="PS51194">
    <property type="entry name" value="HELICASE_CTER"/>
    <property type="match status" value="1"/>
</dbReference>
<dbReference type="SMART" id="SM00490">
    <property type="entry name" value="HELICc"/>
    <property type="match status" value="1"/>
</dbReference>
<dbReference type="InterPro" id="IPR027417">
    <property type="entry name" value="P-loop_NTPase"/>
</dbReference>
<keyword evidence="4 7" id="KW-0067">ATP-binding</keyword>
<dbReference type="InterPro" id="IPR000629">
    <property type="entry name" value="RNA-helicase_DEAD-box_CS"/>
</dbReference>
<dbReference type="SMART" id="SM00487">
    <property type="entry name" value="DEXDc"/>
    <property type="match status" value="1"/>
</dbReference>
<feature type="short sequence motif" description="Q motif" evidence="6">
    <location>
        <begin position="2"/>
        <end position="30"/>
    </location>
</feature>
<dbReference type="InterPro" id="IPR050079">
    <property type="entry name" value="DEAD_box_RNA_helicase"/>
</dbReference>
<dbReference type="SUPFAM" id="SSF52540">
    <property type="entry name" value="P-loop containing nucleoside triphosphate hydrolases"/>
    <property type="match status" value="2"/>
</dbReference>
<dbReference type="Gene3D" id="3.40.50.300">
    <property type="entry name" value="P-loop containing nucleotide triphosphate hydrolases"/>
    <property type="match status" value="2"/>
</dbReference>
<keyword evidence="3 7" id="KW-0347">Helicase</keyword>
<dbReference type="GO" id="GO:0005829">
    <property type="term" value="C:cytosol"/>
    <property type="evidence" value="ECO:0007669"/>
    <property type="project" value="TreeGrafter"/>
</dbReference>
<dbReference type="GO" id="GO:0003676">
    <property type="term" value="F:nucleic acid binding"/>
    <property type="evidence" value="ECO:0007669"/>
    <property type="project" value="InterPro"/>
</dbReference>
<dbReference type="EMBL" id="MFEH01000004">
    <property type="protein sequence ID" value="OGE73883.1"/>
    <property type="molecule type" value="Genomic_DNA"/>
</dbReference>
<feature type="domain" description="Helicase C-terminal" evidence="10">
    <location>
        <begin position="212"/>
        <end position="371"/>
    </location>
</feature>
<organism evidence="12 13">
    <name type="scientific">Candidatus Doudnabacteria bacterium RIFCSPHIGHO2_01_FULL_41_86</name>
    <dbReference type="NCBI Taxonomy" id="1817821"/>
    <lineage>
        <taxon>Bacteria</taxon>
        <taxon>Candidatus Doudnaibacteriota</taxon>
    </lineage>
</organism>
<dbReference type="PROSITE" id="PS51195">
    <property type="entry name" value="Q_MOTIF"/>
    <property type="match status" value="1"/>
</dbReference>
<feature type="compositionally biased region" description="Basic residues" evidence="8">
    <location>
        <begin position="400"/>
        <end position="411"/>
    </location>
</feature>
<dbReference type="Pfam" id="PF00270">
    <property type="entry name" value="DEAD"/>
    <property type="match status" value="1"/>
</dbReference>
<comment type="similarity">
    <text evidence="5 7">Belongs to the DEAD box helicase family.</text>
</comment>
<evidence type="ECO:0000256" key="6">
    <source>
        <dbReference type="PROSITE-ProRule" id="PRU00552"/>
    </source>
</evidence>
<evidence type="ECO:0000313" key="12">
    <source>
        <dbReference type="EMBL" id="OGE73883.1"/>
    </source>
</evidence>
<dbReference type="InterPro" id="IPR011545">
    <property type="entry name" value="DEAD/DEAH_box_helicase_dom"/>
</dbReference>
<dbReference type="AlphaFoldDB" id="A0A1F5N8G8"/>
<evidence type="ECO:0000256" key="2">
    <source>
        <dbReference type="ARBA" id="ARBA00022801"/>
    </source>
</evidence>
<evidence type="ECO:0000256" key="4">
    <source>
        <dbReference type="ARBA" id="ARBA00022840"/>
    </source>
</evidence>
<proteinExistence type="inferred from homology"/>
<protein>
    <recommendedName>
        <fullName evidence="14">DEAD/DEAH box helicase</fullName>
    </recommendedName>
</protein>
<dbReference type="PANTHER" id="PTHR47959:SF13">
    <property type="entry name" value="ATP-DEPENDENT RNA HELICASE RHLE"/>
    <property type="match status" value="1"/>
</dbReference>